<dbReference type="KEGG" id="tva:4766088"/>
<dbReference type="Proteomes" id="UP000001542">
    <property type="component" value="Unassembled WGS sequence"/>
</dbReference>
<dbReference type="VEuPathDB" id="TrichDB:TVAG_307940"/>
<accession>A2EGJ3</accession>
<dbReference type="RefSeq" id="XP_001320411.1">
    <property type="nucleotide sequence ID" value="XM_001320376.1"/>
</dbReference>
<proteinExistence type="predicted"/>
<dbReference type="SUPFAM" id="SSF69322">
    <property type="entry name" value="Tricorn protease domain 2"/>
    <property type="match status" value="1"/>
</dbReference>
<evidence type="ECO:0000313" key="1">
    <source>
        <dbReference type="EMBL" id="EAY08188.1"/>
    </source>
</evidence>
<gene>
    <name evidence="1" type="ORF">TVAG_307940</name>
</gene>
<evidence type="ECO:0000313" key="2">
    <source>
        <dbReference type="Proteomes" id="UP000001542"/>
    </source>
</evidence>
<keyword evidence="2" id="KW-1185">Reference proteome</keyword>
<protein>
    <submittedName>
        <fullName evidence="1">Uncharacterized protein</fullName>
    </submittedName>
</protein>
<dbReference type="EMBL" id="DS113383">
    <property type="protein sequence ID" value="EAY08188.1"/>
    <property type="molecule type" value="Genomic_DNA"/>
</dbReference>
<dbReference type="VEuPathDB" id="TrichDB:TVAGG3_0540010"/>
<reference evidence="1" key="1">
    <citation type="submission" date="2006-10" db="EMBL/GenBank/DDBJ databases">
        <authorList>
            <person name="Amadeo P."/>
            <person name="Zhao Q."/>
            <person name="Wortman J."/>
            <person name="Fraser-Liggett C."/>
            <person name="Carlton J."/>
        </authorList>
    </citation>
    <scope>NUCLEOTIDE SEQUENCE</scope>
    <source>
        <strain evidence="1">G3</strain>
    </source>
</reference>
<reference evidence="1" key="2">
    <citation type="journal article" date="2007" name="Science">
        <title>Draft genome sequence of the sexually transmitted pathogen Trichomonas vaginalis.</title>
        <authorList>
            <person name="Carlton J.M."/>
            <person name="Hirt R.P."/>
            <person name="Silva J.C."/>
            <person name="Delcher A.L."/>
            <person name="Schatz M."/>
            <person name="Zhao Q."/>
            <person name="Wortman J.R."/>
            <person name="Bidwell S.L."/>
            <person name="Alsmark U.C.M."/>
            <person name="Besteiro S."/>
            <person name="Sicheritz-Ponten T."/>
            <person name="Noel C.J."/>
            <person name="Dacks J.B."/>
            <person name="Foster P.G."/>
            <person name="Simillion C."/>
            <person name="Van de Peer Y."/>
            <person name="Miranda-Saavedra D."/>
            <person name="Barton G.J."/>
            <person name="Westrop G.D."/>
            <person name="Mueller S."/>
            <person name="Dessi D."/>
            <person name="Fiori P.L."/>
            <person name="Ren Q."/>
            <person name="Paulsen I."/>
            <person name="Zhang H."/>
            <person name="Bastida-Corcuera F.D."/>
            <person name="Simoes-Barbosa A."/>
            <person name="Brown M.T."/>
            <person name="Hayes R.D."/>
            <person name="Mukherjee M."/>
            <person name="Okumura C.Y."/>
            <person name="Schneider R."/>
            <person name="Smith A.J."/>
            <person name="Vanacova S."/>
            <person name="Villalvazo M."/>
            <person name="Haas B.J."/>
            <person name="Pertea M."/>
            <person name="Feldblyum T.V."/>
            <person name="Utterback T.R."/>
            <person name="Shu C.L."/>
            <person name="Osoegawa K."/>
            <person name="de Jong P.J."/>
            <person name="Hrdy I."/>
            <person name="Horvathova L."/>
            <person name="Zubacova Z."/>
            <person name="Dolezal P."/>
            <person name="Malik S.B."/>
            <person name="Logsdon J.M. Jr."/>
            <person name="Henze K."/>
            <person name="Gupta A."/>
            <person name="Wang C.C."/>
            <person name="Dunne R.L."/>
            <person name="Upcroft J.A."/>
            <person name="Upcroft P."/>
            <person name="White O."/>
            <person name="Salzberg S.L."/>
            <person name="Tang P."/>
            <person name="Chiu C.-H."/>
            <person name="Lee Y.-S."/>
            <person name="Embley T.M."/>
            <person name="Coombs G.H."/>
            <person name="Mottram J.C."/>
            <person name="Tachezy J."/>
            <person name="Fraser-Liggett C.M."/>
            <person name="Johnson P.J."/>
        </authorList>
    </citation>
    <scope>NUCLEOTIDE SEQUENCE [LARGE SCALE GENOMIC DNA]</scope>
    <source>
        <strain evidence="1">G3</strain>
    </source>
</reference>
<organism evidence="1 2">
    <name type="scientific">Trichomonas vaginalis (strain ATCC PRA-98 / G3)</name>
    <dbReference type="NCBI Taxonomy" id="412133"/>
    <lineage>
        <taxon>Eukaryota</taxon>
        <taxon>Metamonada</taxon>
        <taxon>Parabasalia</taxon>
        <taxon>Trichomonadida</taxon>
        <taxon>Trichomonadidae</taxon>
        <taxon>Trichomonas</taxon>
    </lineage>
</organism>
<sequence length="1502" mass="170597">MDPQDPIGFRRNKAIQWIRTVSYSHEDQKIWQYGENNLYNTNFQKYISKREEIIADPQSVPKTNPISSLSTINEIRDFFMNDLKVPQFELLIPDIIRQVIMVSSDNIGLCLCLSTYAKSIPLIVQSLLANFKDFPKDAKKFGQQAINMLSKMKPIAPFYPDFEQHYIFNFGLVEPYIATKTSFTLGDGCVYSGYSNNTIVYTFLSLFDESNRTKTIFTSQKSLGRFSLVCINEILLVISADVQSFALNTNTYETVQIQKLSYVQYPCISDGHYIFSISENHPKIKVFEIIGSEAVYIRTVTVETTLNISDCICATNGTVLSLLSSANNSKSCSMYSIIDGRFLQTIEIERKVGLPLIYGWIFDPYNFGHLCLTTDGLLFLNGPSALPPWFFGINIPEVSKIQFANEHAIHISYLNQLLLLAIYYLGSGIFPMSNADQTVIVSLLSLMENQIKSSEFDPNIIHAILIILLSKCRQLNTACPEIYGITLQFFNEANKHLRPLRKHMSFVYLSLYNMIPPENDKIIKIFNKISADPSCSEILVMLLDIKSIDQELLSKEFVQNVILNLLKLKQTFSDRVTSLLWDLITKLIDAREIPEVSEKIDAFVINLVAAMNNLCIPSKGAVMTNLQFSRSPTLIIYYRLLDTYLDTRKITTDIVAKNINSLSILTICSLDPIIDRRISNILAKNIFLTYLQLLDKIYNDDEFIRYKKLPQKVFHPQFKIKNRDNVTDLVEKCLLDSIGIANQSNIETFLTKISNNVKIGIDSFSNLSEKVKKLEDIQPQPLRKIIRFLEDPDAKFNVHGDEAMQDFLKSVKYYHDQTVVDYDSVVGSLLFYFDALSDDILCLSQEDAMKFVRIIPSPLSLPYQILVAADYKMNENQILALKLDDLCKNKEKIIQIYQGYQNLSLLQPLISTQHLVSVSESVLNRALSLSCIYFSSDNVVLDNKIYFLLQRILQNVTGVTFPTFLDLCRIIISKGYDVISEQLSQLIIDIISRGLMKDKSVLPKVNESSFFKCVFTAIDTARILLSSSTVFSGFISSVDSFSREMKIAVFAICQNSLFVTRNSKRIEIILQNTDVIKAKDVTVSVDSTRLFLENGKVIETRVCKSIKTFSEKFKIQKLKQTRSIFDCVLNFGAQSEIEKVLKYSCLVEFTKLPELCQTAELFEFFKGNKISPTTVLDQRMWHFSNSFFKLPNSRIPPFQISSAHSSSVLSNLSENDKIFVKGEIVSNGEFMISSPILSSVFSNIVISIPIAITVQFFMQGKLRNYSSSLSYKQITLNFEENSKLEISFDPQINEISVKANGNAHVFPMYPSVEYYAFCLIMPESNCPFSAEFYEKEISETNAYKNLNHENFPSLIESSGAASVGSIFDKHQLHNRTNLCLESLSCSALENIARNKGNKLKTKEFVECLVIDDEMDIAREIALEIGKEGFHLENNDDVVVYSGNITAIPVGMNFQLRDNNYWADGNKIVKRGEGFTTQPSLIIPIDDIRCTSIVNNKIANLFE</sequence>
<name>A2EGJ3_TRIV3</name>
<dbReference type="InParanoid" id="A2EGJ3"/>